<comment type="subcellular location">
    <subcellularLocation>
        <location evidence="1">Cell membrane</location>
        <topology evidence="1">Multi-pass membrane protein</topology>
    </subcellularLocation>
</comment>
<keyword evidence="5 7" id="KW-0472">Membrane</keyword>
<sequence>MIFSMDARAALLRSISHGRHRLPFAESVRGGLICAAPAVLAAAWHEPLLCWSAIAAFWTCLCDDSGTRPRQRMTQGLVFAVLGALAAGCAIAAGAVPGLAIALAGVSAWLGALVRCRGALPGLRGLLAATAFAVCAAFPVHGAQAALDYAVFFLGGGLWAIACNLALWQYSADTRVRAATFAWLYALGSYVSKLAQTPDLRHGAAASRAELRTALDAMSAAITAAPGEVAPGCRRWLADAEQAMALLAGIESLLHSRRRAPQPAVERATLDLIAATLKRLADGIDACALDVRRATPPDPATTAARLRPFADYAAHVEHAGHAELARPPVEAEALAADAPRAARAWRDAFMTLSARLATLVAEADSETRGATHRAPASATRTSRPWRDAFAAVTAQVRTQGVFARYAARLALAAMVAVTLARWRSAEQGYWLALTTMFIVQPTFSQTVRVSSLRIGGTMLGAVLASALALLIHSPILLALAILPLATGTLAARAVSYVSYILFLTSHFVLVAHLGTPVGEPWDLAVSRVLNSLAGVAVGVAASFLAWPEWEQHKLAPAASRALACVSDYVQAVLRGYAPDHEARAPEAIEKAEKAEATDCDTRAIAALRRQACLAVDALEAVIAATRLESLSSNHRAAHASVLMLRLRKLVGVVSPLEGADAALDAADRARLAALAQSVSALLRATREERASLRAHLQAEAEAEPAGSARSFFARHIEHEVIEGALAVSMVLPDVLD</sequence>
<evidence type="ECO:0000256" key="4">
    <source>
        <dbReference type="ARBA" id="ARBA00022989"/>
    </source>
</evidence>
<reference evidence="9 10" key="1">
    <citation type="submission" date="2018-05" db="EMBL/GenBank/DDBJ databases">
        <title>Genomic Encyclopedia of Type Strains, Phase IV (KMG-V): Genome sequencing to study the core and pangenomes of soil and plant-associated prokaryotes.</title>
        <authorList>
            <person name="Whitman W."/>
        </authorList>
    </citation>
    <scope>NUCLEOTIDE SEQUENCE [LARGE SCALE GENOMIC DNA]</scope>
    <source>
        <strain evidence="9 10">SCZa-39</strain>
    </source>
</reference>
<accession>A0ABX5KA27</accession>
<keyword evidence="10" id="KW-1185">Reference proteome</keyword>
<feature type="domain" description="Integral membrane bound transporter" evidence="8">
    <location>
        <begin position="416"/>
        <end position="540"/>
    </location>
</feature>
<feature type="transmembrane region" description="Helical" evidence="7">
    <location>
        <begin position="527"/>
        <end position="546"/>
    </location>
</feature>
<comment type="caution">
    <text evidence="9">The sequence shown here is derived from an EMBL/GenBank/DDBJ whole genome shotgun (WGS) entry which is preliminary data.</text>
</comment>
<organism evidence="9 10">
    <name type="scientific">Paraburkholderia unamae</name>
    <dbReference type="NCBI Taxonomy" id="219649"/>
    <lineage>
        <taxon>Bacteria</taxon>
        <taxon>Pseudomonadati</taxon>
        <taxon>Pseudomonadota</taxon>
        <taxon>Betaproteobacteria</taxon>
        <taxon>Burkholderiales</taxon>
        <taxon>Burkholderiaceae</taxon>
        <taxon>Paraburkholderia</taxon>
    </lineage>
</organism>
<dbReference type="RefSeq" id="WP_116614685.1">
    <property type="nucleotide sequence ID" value="NZ_QEOB01000035.1"/>
</dbReference>
<evidence type="ECO:0000256" key="3">
    <source>
        <dbReference type="ARBA" id="ARBA00022692"/>
    </source>
</evidence>
<evidence type="ECO:0000256" key="6">
    <source>
        <dbReference type="ARBA" id="ARBA00043993"/>
    </source>
</evidence>
<evidence type="ECO:0000313" key="10">
    <source>
        <dbReference type="Proteomes" id="UP000245712"/>
    </source>
</evidence>
<keyword evidence="4 7" id="KW-1133">Transmembrane helix</keyword>
<evidence type="ECO:0000256" key="1">
    <source>
        <dbReference type="ARBA" id="ARBA00004651"/>
    </source>
</evidence>
<evidence type="ECO:0000256" key="5">
    <source>
        <dbReference type="ARBA" id="ARBA00023136"/>
    </source>
</evidence>
<dbReference type="Proteomes" id="UP000245712">
    <property type="component" value="Unassembled WGS sequence"/>
</dbReference>
<proteinExistence type="inferred from homology"/>
<gene>
    <name evidence="9" type="ORF">C7402_13534</name>
</gene>
<comment type="similarity">
    <text evidence="6">Belongs to the YccS/YhfK family.</text>
</comment>
<name>A0ABX5KA27_9BURK</name>
<feature type="transmembrane region" description="Helical" evidence="7">
    <location>
        <begin position="123"/>
        <end position="143"/>
    </location>
</feature>
<dbReference type="PANTHER" id="PTHR30509">
    <property type="entry name" value="P-HYDROXYBENZOIC ACID EFFLUX PUMP SUBUNIT-RELATED"/>
    <property type="match status" value="1"/>
</dbReference>
<keyword evidence="2" id="KW-1003">Cell membrane</keyword>
<evidence type="ECO:0000256" key="2">
    <source>
        <dbReference type="ARBA" id="ARBA00022475"/>
    </source>
</evidence>
<dbReference type="Pfam" id="PF13515">
    <property type="entry name" value="FUSC_2"/>
    <property type="match status" value="1"/>
</dbReference>
<dbReference type="EMBL" id="QEOB01000035">
    <property type="protein sequence ID" value="PVX70730.1"/>
    <property type="molecule type" value="Genomic_DNA"/>
</dbReference>
<protein>
    <submittedName>
        <fullName evidence="9">Membrane protein YccC</fullName>
    </submittedName>
</protein>
<evidence type="ECO:0000256" key="7">
    <source>
        <dbReference type="SAM" id="Phobius"/>
    </source>
</evidence>
<evidence type="ECO:0000313" key="9">
    <source>
        <dbReference type="EMBL" id="PVX70730.1"/>
    </source>
</evidence>
<feature type="transmembrane region" description="Helical" evidence="7">
    <location>
        <begin position="496"/>
        <end position="515"/>
    </location>
</feature>
<keyword evidence="3 7" id="KW-0812">Transmembrane</keyword>
<dbReference type="InterPro" id="IPR049453">
    <property type="entry name" value="Memb_transporter_dom"/>
</dbReference>
<feature type="transmembrane region" description="Helical" evidence="7">
    <location>
        <begin position="149"/>
        <end position="168"/>
    </location>
</feature>
<evidence type="ECO:0000259" key="8">
    <source>
        <dbReference type="Pfam" id="PF13515"/>
    </source>
</evidence>
<dbReference type="PANTHER" id="PTHR30509:SF9">
    <property type="entry name" value="MULTIDRUG RESISTANCE PROTEIN MDTO"/>
    <property type="match status" value="1"/>
</dbReference>
<feature type="transmembrane region" description="Helical" evidence="7">
    <location>
        <begin position="459"/>
        <end position="484"/>
    </location>
</feature>
<feature type="transmembrane region" description="Helical" evidence="7">
    <location>
        <begin position="76"/>
        <end position="93"/>
    </location>
</feature>